<sequence length="429" mass="49456">MSMSIVNFFTFINIDILQVTDQAGMNRVISPCSPCVYILDHIVRKNYLSLCLWSLSSQDDKNPKTPLIFFKHRPTSTTCKAARRRMAVPSLPINRLPDTHLSPLLYYMVYCTQFQASTKQPSCRVSLLKNKSPRIGLDSPVTRIHASRALSVVDAVETSDLGDCLEQKLSTDASEENTFTNKIQLYSSSEILMDKNEREQQRRRKIALANKGKVPWNKGRKHSPETLELISRKTKAALKDPKIRKKMTVSHVLSDQSKAKMSSSLKRVWGKRLEWKRSRAKFLSSWAESIAEAAKRDQAKAKEMAKEKRMARLAQKRKEKEQKAKPRGIRRCENNRKSKEEREELAIAQGLELEERLTKLHKRKTSTNGQISSEDQQAWEKIDLEFIKKEQIRRQVSLADQIRAAKAKRVEYVARERWPTALPLYSESE</sequence>
<dbReference type="Proteomes" id="UP000828048">
    <property type="component" value="Chromosome 8"/>
</dbReference>
<protein>
    <submittedName>
        <fullName evidence="1">Uncharacterized protein</fullName>
    </submittedName>
</protein>
<dbReference type="EMBL" id="CM037158">
    <property type="protein sequence ID" value="KAH7851993.1"/>
    <property type="molecule type" value="Genomic_DNA"/>
</dbReference>
<keyword evidence="2" id="KW-1185">Reference proteome</keyword>
<comment type="caution">
    <text evidence="1">The sequence shown here is derived from an EMBL/GenBank/DDBJ whole genome shotgun (WGS) entry which is preliminary data.</text>
</comment>
<gene>
    <name evidence="1" type="ORF">Vadar_019272</name>
</gene>
<organism evidence="1 2">
    <name type="scientific">Vaccinium darrowii</name>
    <dbReference type="NCBI Taxonomy" id="229202"/>
    <lineage>
        <taxon>Eukaryota</taxon>
        <taxon>Viridiplantae</taxon>
        <taxon>Streptophyta</taxon>
        <taxon>Embryophyta</taxon>
        <taxon>Tracheophyta</taxon>
        <taxon>Spermatophyta</taxon>
        <taxon>Magnoliopsida</taxon>
        <taxon>eudicotyledons</taxon>
        <taxon>Gunneridae</taxon>
        <taxon>Pentapetalae</taxon>
        <taxon>asterids</taxon>
        <taxon>Ericales</taxon>
        <taxon>Ericaceae</taxon>
        <taxon>Vaccinioideae</taxon>
        <taxon>Vaccinieae</taxon>
        <taxon>Vaccinium</taxon>
    </lineage>
</organism>
<accession>A0ACB7YF32</accession>
<name>A0ACB7YF32_9ERIC</name>
<evidence type="ECO:0000313" key="2">
    <source>
        <dbReference type="Proteomes" id="UP000828048"/>
    </source>
</evidence>
<reference evidence="1 2" key="1">
    <citation type="journal article" date="2021" name="Hortic Res">
        <title>High-quality reference genome and annotation aids understanding of berry development for evergreen blueberry (Vaccinium darrowii).</title>
        <authorList>
            <person name="Yu J."/>
            <person name="Hulse-Kemp A.M."/>
            <person name="Babiker E."/>
            <person name="Staton M."/>
        </authorList>
    </citation>
    <scope>NUCLEOTIDE SEQUENCE [LARGE SCALE GENOMIC DNA]</scope>
    <source>
        <strain evidence="2">cv. NJ 8807/NJ 8810</strain>
        <tissue evidence="1">Young leaf</tissue>
    </source>
</reference>
<evidence type="ECO:0000313" key="1">
    <source>
        <dbReference type="EMBL" id="KAH7851993.1"/>
    </source>
</evidence>
<proteinExistence type="predicted"/>